<dbReference type="InterPro" id="IPR005894">
    <property type="entry name" value="DrrA"/>
</dbReference>
<dbReference type="InterPro" id="IPR050763">
    <property type="entry name" value="ABC_transporter_ATP-binding"/>
</dbReference>
<evidence type="ECO:0000256" key="5">
    <source>
        <dbReference type="ARBA" id="ARBA00022840"/>
    </source>
</evidence>
<keyword evidence="7" id="KW-0472">Membrane</keyword>
<evidence type="ECO:0000256" key="3">
    <source>
        <dbReference type="ARBA" id="ARBA00022475"/>
    </source>
</evidence>
<proteinExistence type="inferred from homology"/>
<evidence type="ECO:0000256" key="6">
    <source>
        <dbReference type="ARBA" id="ARBA00022967"/>
    </source>
</evidence>
<dbReference type="AlphaFoldDB" id="A0A1H5RF93"/>
<comment type="subcellular location">
    <subcellularLocation>
        <location evidence="1">Cell membrane</location>
        <topology evidence="1">Peripheral membrane protein</topology>
        <orientation evidence="1">Cytoplasmic side</orientation>
    </subcellularLocation>
</comment>
<protein>
    <submittedName>
        <fullName evidence="11">ABC-2 type transport system ATP-binding protein</fullName>
    </submittedName>
</protein>
<evidence type="ECO:0000259" key="10">
    <source>
        <dbReference type="PROSITE" id="PS50893"/>
    </source>
</evidence>
<dbReference type="Pfam" id="PF00005">
    <property type="entry name" value="ABC_tran"/>
    <property type="match status" value="1"/>
</dbReference>
<dbReference type="GO" id="GO:0043215">
    <property type="term" value="P:daunorubicin transport"/>
    <property type="evidence" value="ECO:0007669"/>
    <property type="project" value="InterPro"/>
</dbReference>
<keyword evidence="6" id="KW-1278">Translocase</keyword>
<dbReference type="GO" id="GO:0046677">
    <property type="term" value="P:response to antibiotic"/>
    <property type="evidence" value="ECO:0007669"/>
    <property type="project" value="UniProtKB-KW"/>
</dbReference>
<keyword evidence="12" id="KW-1185">Reference proteome</keyword>
<dbReference type="SUPFAM" id="SSF52540">
    <property type="entry name" value="P-loop containing nucleoside triphosphate hydrolases"/>
    <property type="match status" value="1"/>
</dbReference>
<dbReference type="Gene3D" id="3.40.50.300">
    <property type="entry name" value="P-loop containing nucleotide triphosphate hydrolases"/>
    <property type="match status" value="1"/>
</dbReference>
<evidence type="ECO:0000256" key="4">
    <source>
        <dbReference type="ARBA" id="ARBA00022741"/>
    </source>
</evidence>
<dbReference type="InterPro" id="IPR017871">
    <property type="entry name" value="ABC_transporter-like_CS"/>
</dbReference>
<evidence type="ECO:0000256" key="1">
    <source>
        <dbReference type="ARBA" id="ARBA00004413"/>
    </source>
</evidence>
<dbReference type="RefSeq" id="WP_086676345.1">
    <property type="nucleotide sequence ID" value="NZ_FNUJ01000010.1"/>
</dbReference>
<evidence type="ECO:0000313" key="12">
    <source>
        <dbReference type="Proteomes" id="UP000198878"/>
    </source>
</evidence>
<dbReference type="PANTHER" id="PTHR42711">
    <property type="entry name" value="ABC TRANSPORTER ATP-BINDING PROTEIN"/>
    <property type="match status" value="1"/>
</dbReference>
<keyword evidence="3" id="KW-1003">Cell membrane</keyword>
<sequence length="308" mass="32985">MVTGYAIEARGLRKSYGDVDVLESVDLSVRRGTMFALLGPNGAGKTTTVRILSTLLDADGGTVTINGHDLAGSKRTVREQIGLTGQDTAVDELLTGRENLEMMARLFHLATPAAKSRATELLAQFDLVDAADRQVKTYSGGMRRRLDLAISLITSPPVLFLDEPTTGLDPRSRSAMWDAIRELLDGGTTILLTTQYLEEADQLADRIAVIDKGRVVAEGTAAELKRQVGTERLKLTFATETEAARAHDVAGGVLTGDTVSVAIDQPAQVRLVLNRIDDAGLETTGLELSEPTLDDVFHTLTGTAGAKR</sequence>
<evidence type="ECO:0000256" key="2">
    <source>
        <dbReference type="ARBA" id="ARBA00022448"/>
    </source>
</evidence>
<reference evidence="12" key="1">
    <citation type="submission" date="2016-10" db="EMBL/GenBank/DDBJ databases">
        <authorList>
            <person name="Varghese N."/>
            <person name="Submissions S."/>
        </authorList>
    </citation>
    <scope>NUCLEOTIDE SEQUENCE [LARGE SCALE GENOMIC DNA]</scope>
    <source>
        <strain evidence="12">DSM 44654</strain>
    </source>
</reference>
<dbReference type="GO" id="GO:0005524">
    <property type="term" value="F:ATP binding"/>
    <property type="evidence" value="ECO:0007669"/>
    <property type="project" value="UniProtKB-KW"/>
</dbReference>
<evidence type="ECO:0000313" key="11">
    <source>
        <dbReference type="EMBL" id="SEF36328.1"/>
    </source>
</evidence>
<name>A0A1H5RF93_9PSEU</name>
<dbReference type="InterPro" id="IPR027417">
    <property type="entry name" value="P-loop_NTPase"/>
</dbReference>
<keyword evidence="5 11" id="KW-0067">ATP-binding</keyword>
<dbReference type="NCBIfam" id="TIGR01188">
    <property type="entry name" value="drrA"/>
    <property type="match status" value="1"/>
</dbReference>
<dbReference type="EMBL" id="FNUJ01000010">
    <property type="protein sequence ID" value="SEF36328.1"/>
    <property type="molecule type" value="Genomic_DNA"/>
</dbReference>
<dbReference type="InterPro" id="IPR025302">
    <property type="entry name" value="DrrA1/2-like_C"/>
</dbReference>
<gene>
    <name evidence="11" type="ORF">SAMN05421837_11077</name>
</gene>
<dbReference type="GO" id="GO:0016887">
    <property type="term" value="F:ATP hydrolysis activity"/>
    <property type="evidence" value="ECO:0007669"/>
    <property type="project" value="InterPro"/>
</dbReference>
<dbReference type="STRING" id="218821.SAMN05421837_11077"/>
<dbReference type="PANTHER" id="PTHR42711:SF19">
    <property type="entry name" value="DOXORUBICIN RESISTANCE ATP-BINDING PROTEIN DRRA"/>
    <property type="match status" value="1"/>
</dbReference>
<keyword evidence="8" id="KW-0046">Antibiotic resistance</keyword>
<organism evidence="11 12">
    <name type="scientific">Amycolatopsis pretoriensis</name>
    <dbReference type="NCBI Taxonomy" id="218821"/>
    <lineage>
        <taxon>Bacteria</taxon>
        <taxon>Bacillati</taxon>
        <taxon>Actinomycetota</taxon>
        <taxon>Actinomycetes</taxon>
        <taxon>Pseudonocardiales</taxon>
        <taxon>Pseudonocardiaceae</taxon>
        <taxon>Amycolatopsis</taxon>
    </lineage>
</organism>
<dbReference type="InterPro" id="IPR003593">
    <property type="entry name" value="AAA+_ATPase"/>
</dbReference>
<dbReference type="OrthoDB" id="9804819at2"/>
<dbReference type="FunFam" id="3.40.50.300:FF:000589">
    <property type="entry name" value="ABC transporter, ATP-binding subunit"/>
    <property type="match status" value="1"/>
</dbReference>
<accession>A0A1H5RF93</accession>
<evidence type="ECO:0000256" key="9">
    <source>
        <dbReference type="ARBA" id="ARBA00049985"/>
    </source>
</evidence>
<evidence type="ECO:0000256" key="8">
    <source>
        <dbReference type="ARBA" id="ARBA00023251"/>
    </source>
</evidence>
<dbReference type="PROSITE" id="PS50893">
    <property type="entry name" value="ABC_TRANSPORTER_2"/>
    <property type="match status" value="1"/>
</dbReference>
<dbReference type="InterPro" id="IPR003439">
    <property type="entry name" value="ABC_transporter-like_ATP-bd"/>
</dbReference>
<evidence type="ECO:0000256" key="7">
    <source>
        <dbReference type="ARBA" id="ARBA00023136"/>
    </source>
</evidence>
<keyword evidence="2" id="KW-0813">Transport</keyword>
<dbReference type="GO" id="GO:0005886">
    <property type="term" value="C:plasma membrane"/>
    <property type="evidence" value="ECO:0007669"/>
    <property type="project" value="UniProtKB-SubCell"/>
</dbReference>
<dbReference type="Pfam" id="PF13732">
    <property type="entry name" value="DrrA1-3_C"/>
    <property type="match status" value="1"/>
</dbReference>
<feature type="domain" description="ABC transporter" evidence="10">
    <location>
        <begin position="7"/>
        <end position="237"/>
    </location>
</feature>
<keyword evidence="4" id="KW-0547">Nucleotide-binding</keyword>
<dbReference type="PROSITE" id="PS00211">
    <property type="entry name" value="ABC_TRANSPORTER_1"/>
    <property type="match status" value="1"/>
</dbReference>
<dbReference type="GO" id="GO:1900753">
    <property type="term" value="P:doxorubicin transport"/>
    <property type="evidence" value="ECO:0007669"/>
    <property type="project" value="InterPro"/>
</dbReference>
<dbReference type="Proteomes" id="UP000198878">
    <property type="component" value="Unassembled WGS sequence"/>
</dbReference>
<dbReference type="SMART" id="SM00382">
    <property type="entry name" value="AAA"/>
    <property type="match status" value="1"/>
</dbReference>
<comment type="similarity">
    <text evidence="9">Belongs to the ABC transporter superfamily. Drug exporter-1 (DrugE1) (TC 3.A.1.105) family.</text>
</comment>